<dbReference type="Pfam" id="PF02902">
    <property type="entry name" value="Peptidase_C48"/>
    <property type="match status" value="1"/>
</dbReference>
<evidence type="ECO:0000313" key="6">
    <source>
        <dbReference type="EMBL" id="KAD6794950.1"/>
    </source>
</evidence>
<dbReference type="PANTHER" id="PTHR34835">
    <property type="entry name" value="OS07G0283600 PROTEIN-RELATED"/>
    <property type="match status" value="1"/>
</dbReference>
<organism evidence="6 7">
    <name type="scientific">Mikania micrantha</name>
    <name type="common">bitter vine</name>
    <dbReference type="NCBI Taxonomy" id="192012"/>
    <lineage>
        <taxon>Eukaryota</taxon>
        <taxon>Viridiplantae</taxon>
        <taxon>Streptophyta</taxon>
        <taxon>Embryophyta</taxon>
        <taxon>Tracheophyta</taxon>
        <taxon>Spermatophyta</taxon>
        <taxon>Magnoliopsida</taxon>
        <taxon>eudicotyledons</taxon>
        <taxon>Gunneridae</taxon>
        <taxon>Pentapetalae</taxon>
        <taxon>asterids</taxon>
        <taxon>campanulids</taxon>
        <taxon>Asterales</taxon>
        <taxon>Asteraceae</taxon>
        <taxon>Asteroideae</taxon>
        <taxon>Heliantheae alliance</taxon>
        <taxon>Eupatorieae</taxon>
        <taxon>Mikania</taxon>
    </lineage>
</organism>
<keyword evidence="7" id="KW-1185">Reference proteome</keyword>
<dbReference type="PANTHER" id="PTHR34835:SF90">
    <property type="entry name" value="AMINOTRANSFERASE-LIKE PLANT MOBILE DOMAIN-CONTAINING PROTEIN"/>
    <property type="match status" value="1"/>
</dbReference>
<comment type="similarity">
    <text evidence="1">Belongs to the peptidase C48 family.</text>
</comment>
<dbReference type="GO" id="GO:0006508">
    <property type="term" value="P:proteolysis"/>
    <property type="evidence" value="ECO:0007669"/>
    <property type="project" value="UniProtKB-KW"/>
</dbReference>
<evidence type="ECO:0000313" key="7">
    <source>
        <dbReference type="Proteomes" id="UP000326396"/>
    </source>
</evidence>
<keyword evidence="2" id="KW-0645">Protease</keyword>
<dbReference type="GO" id="GO:0008234">
    <property type="term" value="F:cysteine-type peptidase activity"/>
    <property type="evidence" value="ECO:0007669"/>
    <property type="project" value="InterPro"/>
</dbReference>
<comment type="caution">
    <text evidence="6">The sequence shown here is derived from an EMBL/GenBank/DDBJ whole genome shotgun (WGS) entry which is preliminary data.</text>
</comment>
<feature type="compositionally biased region" description="Basic and acidic residues" evidence="4">
    <location>
        <begin position="607"/>
        <end position="628"/>
    </location>
</feature>
<evidence type="ECO:0000256" key="2">
    <source>
        <dbReference type="ARBA" id="ARBA00022670"/>
    </source>
</evidence>
<accession>A0A5N6PPE5</accession>
<dbReference type="Gene3D" id="3.40.395.10">
    <property type="entry name" value="Adenoviral Proteinase, Chain A"/>
    <property type="match status" value="1"/>
</dbReference>
<dbReference type="EMBL" id="SZYD01000003">
    <property type="protein sequence ID" value="KAD6794950.1"/>
    <property type="molecule type" value="Genomic_DNA"/>
</dbReference>
<sequence length="1298" mass="147818">MVFQEYSKSLQVCLNQTVNETVEKKPSLHRSIPSSNLVPSSIPILVSSFEVLKCLVADQYIDVQRIIENLGLGHSSLYDLDSRRHLHFTLDADNILTILLLVLIEGLLKKFILVVFDQFLFSGRKSDRIASKSLSRFTNTSNSPVEIDSDDDTNRELECPVAVIKRKNKRKVVHISNSNVKRRRLKKENNVEEEEGLDIPVEWFRIVNRCTPKQFCKGLQSLKPKQKEAVQEMGFGKLLSFKVNGIPQKIGHYIVDRLDVTSMEILGREGPIKVNEEAVFGLLGVPKGGIDLKNVNPTKNLCKNIQEWRNLYTNDYISPSELVKRFSEAGDDDSFNFKLDFLMLFLSTIVECHAHGKCKLDVLNYLADDTDISKVNWCSYIIDCIEKCKSGWLPNTKSPFKGPLALLTLLYVDNVQCKGMNVDHSKAPIEFWNMEKLKQREALELVEISKSGDLGNMIDLDRMLDQTICNKKRFERAIVKKIEKEPENDMVRLMAEKYERIFNEKPCVVQLKEKEVINKNEDTSSIKKCTVLSDDTLGSGLRDDIDDIIMDVCLEINRRRQKWIESDEDEEDVDLETVNKNNEDSDDNNNHEVDLGCPSFSLGFTQEQHERKGLEQSEKPEGESKDKFQGCKLGAETEGKDVTKVAGDKVCIDKPDQILNQRFVVDEFPTFSLGLTQEGNQEEYNKIIGKGLSENMKAGVVSENVSIADRKFVGKTKKDILLEKYSANVPKQGGLKDSENEVVQESCMKAVMLKDEIPTFSLGLTQEVRLEETNKFTGQREIGDEKTMTFVTDKMNAADGKMMEIVAEKFGASGAMNEGINAPRPKVRGWTKADILTEKRKAMAKIEGKKGDSENKFKVEPKQGLMNQNVSEKEGKTTNVESKKTANVDSLNNDITKSMEAIEVTEIETTTNASMTPTKVHSFIENSDKVLDKFCGENEAGKNVMKMSIESDVKVKNEQKREASKTSHQTVVVKSKRLKGVSRECKSPYLLREVEITNRYNKEENSVWDYIVKLSDEKQSAKGSKKVVLGSEEANSECNEMEVIFETSNGPMTEAKFFKTLIPGNRIYGELIDCWATVLNAEEKLRSPDSPYRLFCGHRVFLKWMFTAPKTDESVRLVALTKMMFDAVGRVESMRALKSYDIVIIPLLENDHFYVMAFDLKNPGIYLLDNMDRDETIVSIKDHKDYYKKDTPYKVKHMFVRYLEKFHHPRADKISMQTVTRVDLQWATIGNITDCGIFAMRHMEMFMGSQCRNFDCGFKTSEKQVRTQIQTLRKKYACRILLSDINVQKQKLLAKVGL</sequence>
<feature type="domain" description="Ubiquitin-like protease family profile" evidence="5">
    <location>
        <begin position="1122"/>
        <end position="1277"/>
    </location>
</feature>
<dbReference type="InterPro" id="IPR003653">
    <property type="entry name" value="Peptidase_C48_C"/>
</dbReference>
<proteinExistence type="inferred from homology"/>
<reference evidence="6 7" key="1">
    <citation type="submission" date="2019-05" db="EMBL/GenBank/DDBJ databases">
        <title>Mikania micrantha, genome provides insights into the molecular mechanism of rapid growth.</title>
        <authorList>
            <person name="Liu B."/>
        </authorList>
    </citation>
    <scope>NUCLEOTIDE SEQUENCE [LARGE SCALE GENOMIC DNA]</scope>
    <source>
        <strain evidence="6">NLD-2019</strain>
        <tissue evidence="6">Leaf</tissue>
    </source>
</reference>
<dbReference type="Proteomes" id="UP000326396">
    <property type="component" value="Linkage Group LG11"/>
</dbReference>
<dbReference type="InterPro" id="IPR038765">
    <property type="entry name" value="Papain-like_cys_pep_sf"/>
</dbReference>
<name>A0A5N6PPE5_9ASTR</name>
<keyword evidence="3" id="KW-0378">Hydrolase</keyword>
<dbReference type="SUPFAM" id="SSF54001">
    <property type="entry name" value="Cysteine proteinases"/>
    <property type="match status" value="1"/>
</dbReference>
<protein>
    <recommendedName>
        <fullName evidence="5">Ubiquitin-like protease family profile domain-containing protein</fullName>
    </recommendedName>
</protein>
<gene>
    <name evidence="6" type="ORF">E3N88_05846</name>
</gene>
<evidence type="ECO:0000259" key="5">
    <source>
        <dbReference type="Pfam" id="PF02902"/>
    </source>
</evidence>
<evidence type="ECO:0000256" key="4">
    <source>
        <dbReference type="SAM" id="MobiDB-lite"/>
    </source>
</evidence>
<evidence type="ECO:0000256" key="3">
    <source>
        <dbReference type="ARBA" id="ARBA00022801"/>
    </source>
</evidence>
<evidence type="ECO:0000256" key="1">
    <source>
        <dbReference type="ARBA" id="ARBA00005234"/>
    </source>
</evidence>
<feature type="region of interest" description="Disordered" evidence="4">
    <location>
        <begin position="579"/>
        <end position="628"/>
    </location>
</feature>